<name>A0A3T0DHE1_BREAU</name>
<proteinExistence type="predicted"/>
<reference evidence="1 2" key="1">
    <citation type="submission" date="2017-12" db="EMBL/GenBank/DDBJ databases">
        <authorList>
            <person name="Levesque S."/>
        </authorList>
    </citation>
    <scope>NUCLEOTIDE SEQUENCE [LARGE SCALE GENOMIC DNA]</scope>
    <source>
        <strain evidence="1 2">SMQ-1417</strain>
    </source>
</reference>
<gene>
    <name evidence="1" type="ORF">CXR23_15035</name>
</gene>
<dbReference type="AlphaFoldDB" id="A0A3T0DHE1"/>
<accession>A0A3T0DHE1</accession>
<reference evidence="1 2" key="2">
    <citation type="submission" date="2019-01" db="EMBL/GenBank/DDBJ databases">
        <title>Comparative genomic analysis of Brevibacterium aurantiacum sheds light on its evolution and its adaptation to smear-ripened cheeses.</title>
        <authorList>
            <person name="Moineau S."/>
        </authorList>
    </citation>
    <scope>NUCLEOTIDE SEQUENCE [LARGE SCALE GENOMIC DNA]</scope>
    <source>
        <strain evidence="1 2">SMQ-1417</strain>
    </source>
</reference>
<evidence type="ECO:0000313" key="2">
    <source>
        <dbReference type="Proteomes" id="UP000283000"/>
    </source>
</evidence>
<sequence>MRFTSLWHGHNSPDDCRLALVLAALCSLVGRVYGRVLLVHETSPRAIGPSLPENLARAAEARLTEHARLQGDEDDADQKGS</sequence>
<dbReference type="Proteomes" id="UP000283000">
    <property type="component" value="Chromosome"/>
</dbReference>
<evidence type="ECO:0000313" key="1">
    <source>
        <dbReference type="EMBL" id="AZT94298.1"/>
    </source>
</evidence>
<protein>
    <submittedName>
        <fullName evidence="1">Uncharacterized protein</fullName>
    </submittedName>
</protein>
<organism evidence="1 2">
    <name type="scientific">Brevibacterium aurantiacum</name>
    <dbReference type="NCBI Taxonomy" id="273384"/>
    <lineage>
        <taxon>Bacteria</taxon>
        <taxon>Bacillati</taxon>
        <taxon>Actinomycetota</taxon>
        <taxon>Actinomycetes</taxon>
        <taxon>Micrococcales</taxon>
        <taxon>Brevibacteriaceae</taxon>
        <taxon>Brevibacterium</taxon>
    </lineage>
</organism>
<dbReference type="EMBL" id="CP025330">
    <property type="protein sequence ID" value="AZT94298.1"/>
    <property type="molecule type" value="Genomic_DNA"/>
</dbReference>